<evidence type="ECO:0000256" key="1">
    <source>
        <dbReference type="ARBA" id="ARBA00004429"/>
    </source>
</evidence>
<reference evidence="11" key="1">
    <citation type="submission" date="2017-06" db="EMBL/GenBank/DDBJ databases">
        <title>Herbaspirillum phytohormonus sp. nov., isolated from the root nodule of Robinia pseudoacacia in lead-zinc mine.</title>
        <authorList>
            <person name="Fan M."/>
            <person name="Lin Y."/>
        </authorList>
    </citation>
    <scope>NUCLEOTIDE SEQUENCE [LARGE SCALE GENOMIC DNA]</scope>
    <source>
        <strain evidence="11">SC-089</strain>
    </source>
</reference>
<organism evidence="10 11">
    <name type="scientific">Candidimonas nitroreducens</name>
    <dbReference type="NCBI Taxonomy" id="683354"/>
    <lineage>
        <taxon>Bacteria</taxon>
        <taxon>Pseudomonadati</taxon>
        <taxon>Pseudomonadota</taxon>
        <taxon>Betaproteobacteria</taxon>
        <taxon>Burkholderiales</taxon>
        <taxon>Alcaligenaceae</taxon>
        <taxon>Candidimonas</taxon>
    </lineage>
</organism>
<dbReference type="PANTHER" id="PTHR43357">
    <property type="entry name" value="INNER MEMBRANE ABC TRANSPORTER PERMEASE PROTEIN YDCV"/>
    <property type="match status" value="1"/>
</dbReference>
<feature type="transmembrane region" description="Helical" evidence="8">
    <location>
        <begin position="253"/>
        <end position="274"/>
    </location>
</feature>
<evidence type="ECO:0000256" key="4">
    <source>
        <dbReference type="ARBA" id="ARBA00022519"/>
    </source>
</evidence>
<name>A0A225MRF4_9BURK</name>
<comment type="similarity">
    <text evidence="8">Belongs to the binding-protein-dependent transport system permease family.</text>
</comment>
<evidence type="ECO:0000259" key="9">
    <source>
        <dbReference type="PROSITE" id="PS50928"/>
    </source>
</evidence>
<gene>
    <name evidence="10" type="ORF">CEY11_09615</name>
</gene>
<evidence type="ECO:0000256" key="6">
    <source>
        <dbReference type="ARBA" id="ARBA00022989"/>
    </source>
</evidence>
<evidence type="ECO:0000313" key="11">
    <source>
        <dbReference type="Proteomes" id="UP000214603"/>
    </source>
</evidence>
<keyword evidence="4" id="KW-0997">Cell inner membrane</keyword>
<feature type="transmembrane region" description="Helical" evidence="8">
    <location>
        <begin position="65"/>
        <end position="92"/>
    </location>
</feature>
<dbReference type="GO" id="GO:0005886">
    <property type="term" value="C:plasma membrane"/>
    <property type="evidence" value="ECO:0007669"/>
    <property type="project" value="UniProtKB-SubCell"/>
</dbReference>
<evidence type="ECO:0000256" key="3">
    <source>
        <dbReference type="ARBA" id="ARBA00022475"/>
    </source>
</evidence>
<evidence type="ECO:0000256" key="8">
    <source>
        <dbReference type="RuleBase" id="RU363032"/>
    </source>
</evidence>
<dbReference type="AlphaFoldDB" id="A0A225MRF4"/>
<feature type="domain" description="ABC transmembrane type-1" evidence="9">
    <location>
        <begin position="360"/>
        <end position="554"/>
    </location>
</feature>
<keyword evidence="7 8" id="KW-0472">Membrane</keyword>
<dbReference type="RefSeq" id="WP_088603139.1">
    <property type="nucleotide sequence ID" value="NZ_NJIH01000004.1"/>
</dbReference>
<feature type="transmembrane region" description="Helical" evidence="8">
    <location>
        <begin position="405"/>
        <end position="422"/>
    </location>
</feature>
<dbReference type="CDD" id="cd06261">
    <property type="entry name" value="TM_PBP2"/>
    <property type="match status" value="2"/>
</dbReference>
<feature type="transmembrane region" description="Helical" evidence="8">
    <location>
        <begin position="428"/>
        <end position="446"/>
    </location>
</feature>
<feature type="transmembrane region" description="Helical" evidence="8">
    <location>
        <begin position="144"/>
        <end position="174"/>
    </location>
</feature>
<comment type="subcellular location">
    <subcellularLocation>
        <location evidence="1">Cell inner membrane</location>
        <topology evidence="1">Multi-pass membrane protein</topology>
    </subcellularLocation>
    <subcellularLocation>
        <location evidence="8">Cell membrane</location>
        <topology evidence="8">Multi-pass membrane protein</topology>
    </subcellularLocation>
</comment>
<dbReference type="InterPro" id="IPR000515">
    <property type="entry name" value="MetI-like"/>
</dbReference>
<keyword evidence="11" id="KW-1185">Reference proteome</keyword>
<proteinExistence type="inferred from homology"/>
<accession>A0A225MRF4</accession>
<feature type="transmembrane region" description="Helical" evidence="8">
    <location>
        <begin position="303"/>
        <end position="329"/>
    </location>
</feature>
<dbReference type="PANTHER" id="PTHR43357:SF4">
    <property type="entry name" value="INNER MEMBRANE ABC TRANSPORTER PERMEASE PROTEIN YDCV"/>
    <property type="match status" value="1"/>
</dbReference>
<keyword evidence="5 8" id="KW-0812">Transmembrane</keyword>
<feature type="transmembrane region" description="Helical" evidence="8">
    <location>
        <begin position="366"/>
        <end position="385"/>
    </location>
</feature>
<feature type="transmembrane region" description="Helical" evidence="8">
    <location>
        <begin position="531"/>
        <end position="553"/>
    </location>
</feature>
<dbReference type="OrthoDB" id="9807047at2"/>
<protein>
    <recommendedName>
        <fullName evidence="9">ABC transmembrane type-1 domain-containing protein</fullName>
    </recommendedName>
</protein>
<sequence length="561" mass="61041">MATSKTKSRRSAITGIAVVAVIGVFVLYPIFFLFQAALKQGDGTVEGSTGYGLGNFERLPSYGSIIWNTLEVSVVATIVAIVVGFLIAYILTRTNVPFRRGLEQLMAVPYYVTPLLGALAWGLLGEPHSGYINILWRALGGEGAIINVTSAMGIAWVMALFEGSVAFVMISAVMQSIDPSLEEASQVIGASRFNTMMRVTLPLVAPGVLGALIYVFAEMLGSFSAALVLGTPSRFYVLTTAIFLMVTQYPPRIPLAAAMGVVLFAVMFLMTYIYRRMIAGRSYVTVSGKAFRPRPVDVGGLRWVYLALVGAYIFLSVILPLLTLAYVSLQQLATALPSWSNFTLEHYRVALSQNAVRFAIRNSLELGVFTATIGVALTGTISWLLHRSKLPGRGALEYISMFPQAVPRLVFAFGIMWAWLVIPVPVYGTIWLLLIAYVTVFLPLGVRTISSVLLQLDKTLDECGQVCGANWFQRLRTINIPLLRPGIMAAWMLLFIGSVRELGASILLVGPNSQVLTPAIVDAWNFSSSELTAAMALIQTVVVGVVIVIFTVLMRRRDLKG</sequence>
<dbReference type="Pfam" id="PF00528">
    <property type="entry name" value="BPD_transp_1"/>
    <property type="match status" value="2"/>
</dbReference>
<feature type="domain" description="ABC transmembrane type-1" evidence="9">
    <location>
        <begin position="66"/>
        <end position="274"/>
    </location>
</feature>
<dbReference type="EMBL" id="NJIH01000004">
    <property type="protein sequence ID" value="OWT62051.1"/>
    <property type="molecule type" value="Genomic_DNA"/>
</dbReference>
<dbReference type="GO" id="GO:0055085">
    <property type="term" value="P:transmembrane transport"/>
    <property type="evidence" value="ECO:0007669"/>
    <property type="project" value="InterPro"/>
</dbReference>
<dbReference type="PROSITE" id="PS50928">
    <property type="entry name" value="ABC_TM1"/>
    <property type="match status" value="2"/>
</dbReference>
<evidence type="ECO:0000256" key="7">
    <source>
        <dbReference type="ARBA" id="ARBA00023136"/>
    </source>
</evidence>
<evidence type="ECO:0000313" key="10">
    <source>
        <dbReference type="EMBL" id="OWT62051.1"/>
    </source>
</evidence>
<comment type="caution">
    <text evidence="10">The sequence shown here is derived from an EMBL/GenBank/DDBJ whole genome shotgun (WGS) entry which is preliminary data.</text>
</comment>
<keyword evidence="6 8" id="KW-1133">Transmembrane helix</keyword>
<dbReference type="InterPro" id="IPR035906">
    <property type="entry name" value="MetI-like_sf"/>
</dbReference>
<dbReference type="Gene3D" id="1.10.3720.10">
    <property type="entry name" value="MetI-like"/>
    <property type="match status" value="2"/>
</dbReference>
<evidence type="ECO:0000256" key="2">
    <source>
        <dbReference type="ARBA" id="ARBA00022448"/>
    </source>
</evidence>
<keyword evidence="2 8" id="KW-0813">Transport</keyword>
<feature type="transmembrane region" description="Helical" evidence="8">
    <location>
        <begin position="195"/>
        <end position="217"/>
    </location>
</feature>
<dbReference type="SUPFAM" id="SSF161098">
    <property type="entry name" value="MetI-like"/>
    <property type="match status" value="2"/>
</dbReference>
<dbReference type="Proteomes" id="UP000214603">
    <property type="component" value="Unassembled WGS sequence"/>
</dbReference>
<keyword evidence="3" id="KW-1003">Cell membrane</keyword>
<evidence type="ECO:0000256" key="5">
    <source>
        <dbReference type="ARBA" id="ARBA00022692"/>
    </source>
</evidence>
<feature type="transmembrane region" description="Helical" evidence="8">
    <location>
        <begin position="104"/>
        <end position="124"/>
    </location>
</feature>
<feature type="transmembrane region" description="Helical" evidence="8">
    <location>
        <begin position="12"/>
        <end position="34"/>
    </location>
</feature>